<dbReference type="InterPro" id="IPR038352">
    <property type="entry name" value="Imelysin_sf"/>
</dbReference>
<protein>
    <submittedName>
        <fullName evidence="7">EfeM/EfeO family lipoprotein</fullName>
    </submittedName>
</protein>
<dbReference type="InterPro" id="IPR053377">
    <property type="entry name" value="Iron_uptake_EfeM/EfeO"/>
</dbReference>
<evidence type="ECO:0000313" key="8">
    <source>
        <dbReference type="Proteomes" id="UP000824189"/>
    </source>
</evidence>
<name>A0A9D1UQP8_9CORY</name>
<comment type="subcellular location">
    <subcellularLocation>
        <location evidence="1">Periplasm</location>
    </subcellularLocation>
</comment>
<feature type="domain" description="EfeO-type cupredoxin-like" evidence="6">
    <location>
        <begin position="18"/>
        <end position="112"/>
    </location>
</feature>
<dbReference type="PANTHER" id="PTHR39192">
    <property type="entry name" value="IRON UPTAKE SYSTEM COMPONENT EFEO"/>
    <property type="match status" value="1"/>
</dbReference>
<dbReference type="GO" id="GO:0042597">
    <property type="term" value="C:periplasmic space"/>
    <property type="evidence" value="ECO:0007669"/>
    <property type="project" value="UniProtKB-SubCell"/>
</dbReference>
<gene>
    <name evidence="7" type="ORF">H9867_01845</name>
</gene>
<dbReference type="Proteomes" id="UP000824189">
    <property type="component" value="Unassembled WGS sequence"/>
</dbReference>
<dbReference type="InterPro" id="IPR050894">
    <property type="entry name" value="EfeM/EfeO_iron_uptake"/>
</dbReference>
<accession>A0A9D1UQP8</accession>
<dbReference type="InterPro" id="IPR018976">
    <property type="entry name" value="Imelysin-like"/>
</dbReference>
<dbReference type="InterPro" id="IPR028096">
    <property type="entry name" value="EfeO_Cupredoxin"/>
</dbReference>
<dbReference type="Gene3D" id="1.20.1420.20">
    <property type="entry name" value="M75 peptidase, HXXE motif"/>
    <property type="match status" value="1"/>
</dbReference>
<reference evidence="7" key="2">
    <citation type="submission" date="2021-04" db="EMBL/GenBank/DDBJ databases">
        <authorList>
            <person name="Gilroy R."/>
        </authorList>
    </citation>
    <scope>NUCLEOTIDE SEQUENCE</scope>
    <source>
        <strain evidence="7">4376</strain>
    </source>
</reference>
<sequence>MTLKKFAAAIIPTIMVPSALVACADKADVNSSAAIQVTATDEKCELSSTELSTGTNSFEVTNEGSKINEFYVMTAAGRVEGEVENIGPGASRTLMVELRDAGDYEALCKPGMVGEGISQTLQVTGDSVSSVEGDEALAEAVDNYISYVRAQADNLHDQSEKFIAAIEGGNVEEAKALFPVVRTPYERIEPVAEAFPNDLDPRLDLREADLADSDEWTGFHRIEKDLWVDGKITEDTKAMAKQLGEDLDELVEGVNSDEFSVTPVQIATGAQGLLDEIATGKITGEEDIFSHTDLYDFQANLEGSRAAIAALETPLEERSPGTLDEINERFDQVQELLNKYREGDGFISYDKVTEPQRKELSAALDHLTEAVAQVQGIIAK</sequence>
<feature type="domain" description="Imelysin-like" evidence="5">
    <location>
        <begin position="140"/>
        <end position="373"/>
    </location>
</feature>
<evidence type="ECO:0000313" key="7">
    <source>
        <dbReference type="EMBL" id="HIW95220.1"/>
    </source>
</evidence>
<feature type="signal peptide" evidence="4">
    <location>
        <begin position="1"/>
        <end position="24"/>
    </location>
</feature>
<comment type="caution">
    <text evidence="7">The sequence shown here is derived from an EMBL/GenBank/DDBJ whole genome shotgun (WGS) entry which is preliminary data.</text>
</comment>
<dbReference type="Pfam" id="PF09375">
    <property type="entry name" value="Peptidase_M75"/>
    <property type="match status" value="1"/>
</dbReference>
<dbReference type="EMBL" id="DXFZ01000026">
    <property type="protein sequence ID" value="HIW95220.1"/>
    <property type="molecule type" value="Genomic_DNA"/>
</dbReference>
<evidence type="ECO:0000256" key="1">
    <source>
        <dbReference type="ARBA" id="ARBA00004418"/>
    </source>
</evidence>
<evidence type="ECO:0000256" key="4">
    <source>
        <dbReference type="SAM" id="SignalP"/>
    </source>
</evidence>
<dbReference type="PROSITE" id="PS51257">
    <property type="entry name" value="PROKAR_LIPOPROTEIN"/>
    <property type="match status" value="1"/>
</dbReference>
<organism evidence="7 8">
    <name type="scientific">Candidatus Corynebacterium gallistercoris</name>
    <dbReference type="NCBI Taxonomy" id="2838530"/>
    <lineage>
        <taxon>Bacteria</taxon>
        <taxon>Bacillati</taxon>
        <taxon>Actinomycetota</taxon>
        <taxon>Actinomycetes</taxon>
        <taxon>Mycobacteriales</taxon>
        <taxon>Corynebacteriaceae</taxon>
        <taxon>Corynebacterium</taxon>
    </lineage>
</organism>
<evidence type="ECO:0000259" key="5">
    <source>
        <dbReference type="Pfam" id="PF09375"/>
    </source>
</evidence>
<proteinExistence type="inferred from homology"/>
<dbReference type="Gene3D" id="2.60.40.420">
    <property type="entry name" value="Cupredoxins - blue copper proteins"/>
    <property type="match status" value="1"/>
</dbReference>
<dbReference type="InterPro" id="IPR008972">
    <property type="entry name" value="Cupredoxin"/>
</dbReference>
<evidence type="ECO:0000256" key="3">
    <source>
        <dbReference type="ARBA" id="ARBA00022729"/>
    </source>
</evidence>
<evidence type="ECO:0000256" key="2">
    <source>
        <dbReference type="ARBA" id="ARBA00005989"/>
    </source>
</evidence>
<dbReference type="NCBIfam" id="NF041757">
    <property type="entry name" value="EfeO"/>
    <property type="match status" value="1"/>
</dbReference>
<evidence type="ECO:0000259" key="6">
    <source>
        <dbReference type="Pfam" id="PF13473"/>
    </source>
</evidence>
<keyword evidence="3 4" id="KW-0732">Signal</keyword>
<comment type="similarity">
    <text evidence="2">Belongs to the EfeM/EfeO family.</text>
</comment>
<dbReference type="AlphaFoldDB" id="A0A9D1UQP8"/>
<feature type="chain" id="PRO_5039546885" evidence="4">
    <location>
        <begin position="25"/>
        <end position="380"/>
    </location>
</feature>
<dbReference type="Pfam" id="PF13473">
    <property type="entry name" value="Cupredoxin_1"/>
    <property type="match status" value="1"/>
</dbReference>
<keyword evidence="7" id="KW-0449">Lipoprotein</keyword>
<dbReference type="PANTHER" id="PTHR39192:SF1">
    <property type="entry name" value="IRON UPTAKE SYSTEM COMPONENT EFEO"/>
    <property type="match status" value="1"/>
</dbReference>
<dbReference type="CDD" id="cd14656">
    <property type="entry name" value="Imelysin-like_EfeO"/>
    <property type="match status" value="1"/>
</dbReference>
<dbReference type="InterPro" id="IPR034981">
    <property type="entry name" value="Imelysin-like_EfeO/Algp7"/>
</dbReference>
<reference evidence="7" key="1">
    <citation type="journal article" date="2021" name="PeerJ">
        <title>Extensive microbial diversity within the chicken gut microbiome revealed by metagenomics and culture.</title>
        <authorList>
            <person name="Gilroy R."/>
            <person name="Ravi A."/>
            <person name="Getino M."/>
            <person name="Pursley I."/>
            <person name="Horton D.L."/>
            <person name="Alikhan N.F."/>
            <person name="Baker D."/>
            <person name="Gharbi K."/>
            <person name="Hall N."/>
            <person name="Watson M."/>
            <person name="Adriaenssens E.M."/>
            <person name="Foster-Nyarko E."/>
            <person name="Jarju S."/>
            <person name="Secka A."/>
            <person name="Antonio M."/>
            <person name="Oren A."/>
            <person name="Chaudhuri R.R."/>
            <person name="La Ragione R."/>
            <person name="Hildebrand F."/>
            <person name="Pallen M.J."/>
        </authorList>
    </citation>
    <scope>NUCLEOTIDE SEQUENCE</scope>
    <source>
        <strain evidence="7">4376</strain>
    </source>
</reference>